<feature type="transmembrane region" description="Helical" evidence="10">
    <location>
        <begin position="270"/>
        <end position="295"/>
    </location>
</feature>
<feature type="transmembrane region" description="Helical" evidence="10">
    <location>
        <begin position="219"/>
        <end position="241"/>
    </location>
</feature>
<evidence type="ECO:0000313" key="12">
    <source>
        <dbReference type="Proteomes" id="UP000003880"/>
    </source>
</evidence>
<evidence type="ECO:0000256" key="6">
    <source>
        <dbReference type="ARBA" id="ARBA00022692"/>
    </source>
</evidence>
<evidence type="ECO:0000256" key="5">
    <source>
        <dbReference type="ARBA" id="ARBA00022597"/>
    </source>
</evidence>
<dbReference type="SUPFAM" id="SSF103473">
    <property type="entry name" value="MFS general substrate transporter"/>
    <property type="match status" value="1"/>
</dbReference>
<feature type="transmembrane region" description="Helical" evidence="10">
    <location>
        <begin position="124"/>
        <end position="144"/>
    </location>
</feature>
<feature type="transmembrane region" description="Helical" evidence="10">
    <location>
        <begin position="357"/>
        <end position="377"/>
    </location>
</feature>
<dbReference type="eggNOG" id="COG2211">
    <property type="taxonomic scope" value="Bacteria"/>
</dbReference>
<dbReference type="EMBL" id="ABWL02000002">
    <property type="protein sequence ID" value="EFE09803.1"/>
    <property type="molecule type" value="Genomic_DNA"/>
</dbReference>
<feature type="transmembrane region" description="Helical" evidence="10">
    <location>
        <begin position="156"/>
        <end position="176"/>
    </location>
</feature>
<keyword evidence="8 10" id="KW-1133">Transmembrane helix</keyword>
<dbReference type="PANTHER" id="PTHR11328">
    <property type="entry name" value="MAJOR FACILITATOR SUPERFAMILY DOMAIN-CONTAINING PROTEIN"/>
    <property type="match status" value="1"/>
</dbReference>
<evidence type="ECO:0000256" key="10">
    <source>
        <dbReference type="SAM" id="Phobius"/>
    </source>
</evidence>
<feature type="transmembrane region" description="Helical" evidence="10">
    <location>
        <begin position="439"/>
        <end position="461"/>
    </location>
</feature>
<dbReference type="Proteomes" id="UP000003880">
    <property type="component" value="Unassembled WGS sequence"/>
</dbReference>
<keyword evidence="6 10" id="KW-0812">Transmembrane</keyword>
<dbReference type="GO" id="GO:0008643">
    <property type="term" value="P:carbohydrate transport"/>
    <property type="evidence" value="ECO:0007669"/>
    <property type="project" value="InterPro"/>
</dbReference>
<name>D4B6M3_9ENTR</name>
<comment type="subcellular location">
    <subcellularLocation>
        <location evidence="1">Cell membrane</location>
        <topology evidence="1">Multi-pass membrane protein</topology>
    </subcellularLocation>
</comment>
<feature type="transmembrane region" description="Helical" evidence="10">
    <location>
        <begin position="333"/>
        <end position="351"/>
    </location>
</feature>
<evidence type="ECO:0000256" key="9">
    <source>
        <dbReference type="ARBA" id="ARBA00023136"/>
    </source>
</evidence>
<evidence type="ECO:0000256" key="4">
    <source>
        <dbReference type="ARBA" id="ARBA00022475"/>
    </source>
</evidence>
<keyword evidence="7" id="KW-0769">Symport</keyword>
<feature type="transmembrane region" description="Helical" evidence="10">
    <location>
        <begin position="89"/>
        <end position="112"/>
    </location>
</feature>
<feature type="transmembrane region" description="Helical" evidence="10">
    <location>
        <begin position="197"/>
        <end position="213"/>
    </location>
</feature>
<evidence type="ECO:0000256" key="8">
    <source>
        <dbReference type="ARBA" id="ARBA00022989"/>
    </source>
</evidence>
<dbReference type="PROSITE" id="PS00872">
    <property type="entry name" value="NA_GALACTOSIDE_SYMP"/>
    <property type="match status" value="1"/>
</dbReference>
<protein>
    <submittedName>
        <fullName evidence="11">Transporter, major facilitator family protein</fullName>
    </submittedName>
</protein>
<keyword evidence="3" id="KW-0813">Transport</keyword>
<dbReference type="AlphaFoldDB" id="D4B6M3"/>
<dbReference type="NCBIfam" id="TIGR00792">
    <property type="entry name" value="gph"/>
    <property type="match status" value="1"/>
</dbReference>
<dbReference type="InterPro" id="IPR039672">
    <property type="entry name" value="MFS_2"/>
</dbReference>
<dbReference type="Pfam" id="PF13347">
    <property type="entry name" value="MFS_2"/>
    <property type="match status" value="1"/>
</dbReference>
<evidence type="ECO:0000256" key="1">
    <source>
        <dbReference type="ARBA" id="ARBA00004651"/>
    </source>
</evidence>
<keyword evidence="9 10" id="KW-0472">Membrane</keyword>
<evidence type="ECO:0000313" key="11">
    <source>
        <dbReference type="EMBL" id="EFE09803.1"/>
    </source>
</evidence>
<dbReference type="Gene3D" id="1.20.1250.20">
    <property type="entry name" value="MFS general substrate transporter like domains"/>
    <property type="match status" value="1"/>
</dbReference>
<feature type="transmembrane region" description="Helical" evidence="10">
    <location>
        <begin position="409"/>
        <end position="427"/>
    </location>
</feature>
<proteinExistence type="inferred from homology"/>
<comment type="similarity">
    <text evidence="2">Belongs to the sodium:galactoside symporter (TC 2.A.2) family.</text>
</comment>
<dbReference type="CDD" id="cd17332">
    <property type="entry name" value="MFS_MelB_like"/>
    <property type="match status" value="1"/>
</dbReference>
<dbReference type="InterPro" id="IPR001927">
    <property type="entry name" value="Na/Gal_symport"/>
</dbReference>
<reference evidence="11 12" key="1">
    <citation type="submission" date="2010-02" db="EMBL/GenBank/DDBJ databases">
        <authorList>
            <person name="Weinstock G."/>
            <person name="Sodergren E."/>
            <person name="Clifton S."/>
            <person name="Fulton L."/>
            <person name="Fulton B."/>
            <person name="Courtney L."/>
            <person name="Fronick C."/>
            <person name="Harrison M."/>
            <person name="Strong C."/>
            <person name="Farmer C."/>
            <person name="Delahaunty K."/>
            <person name="Markovic C."/>
            <person name="Hall O."/>
            <person name="Minx P."/>
            <person name="Tomlinson C."/>
            <person name="Mitreva M."/>
            <person name="Nelson J."/>
            <person name="Hou S."/>
            <person name="Wollam A."/>
            <person name="Pepin K.H."/>
            <person name="Johnson M."/>
            <person name="Bhonagiri V."/>
            <person name="Zhang X."/>
            <person name="Suruliraj S."/>
            <person name="Warren W."/>
            <person name="Chinwalla A."/>
            <person name="Mardis E.R."/>
            <person name="Wilson R.K."/>
        </authorList>
    </citation>
    <scope>NUCLEOTIDE SEQUENCE [LARGE SCALE GENOMIC DNA]</scope>
    <source>
        <strain evidence="11 12">ATCC 29220</strain>
    </source>
</reference>
<evidence type="ECO:0000256" key="3">
    <source>
        <dbReference type="ARBA" id="ARBA00022448"/>
    </source>
</evidence>
<dbReference type="GO" id="GO:0006814">
    <property type="term" value="P:sodium ion transport"/>
    <property type="evidence" value="ECO:0007669"/>
    <property type="project" value="InterPro"/>
</dbReference>
<comment type="caution">
    <text evidence="11">The sequence shown here is derived from an EMBL/GenBank/DDBJ whole genome shotgun (WGS) entry which is preliminary data.</text>
</comment>
<dbReference type="HOGENOM" id="CLU_027408_0_3_6"/>
<organism evidence="11 12">
    <name type="scientific">Citrobacter youngae ATCC 29220</name>
    <dbReference type="NCBI Taxonomy" id="500640"/>
    <lineage>
        <taxon>Bacteria</taxon>
        <taxon>Pseudomonadati</taxon>
        <taxon>Pseudomonadota</taxon>
        <taxon>Gammaproteobacteria</taxon>
        <taxon>Enterobacterales</taxon>
        <taxon>Enterobacteriaceae</taxon>
        <taxon>Citrobacter</taxon>
        <taxon>Citrobacter freundii complex</taxon>
    </lineage>
</organism>
<feature type="transmembrane region" description="Helical" evidence="10">
    <location>
        <begin position="54"/>
        <end position="77"/>
    </location>
</feature>
<accession>D4B6M3</accession>
<keyword evidence="4" id="KW-1003">Cell membrane</keyword>
<dbReference type="InterPro" id="IPR018043">
    <property type="entry name" value="Na/Gal_symport_CS"/>
</dbReference>
<dbReference type="GO" id="GO:0015293">
    <property type="term" value="F:symporter activity"/>
    <property type="evidence" value="ECO:0007669"/>
    <property type="project" value="UniProtKB-KW"/>
</dbReference>
<sequence length="489" mass="54196">MLLYATTRKLKFIVVKSDHLFNSGELKMELTSSSAEAAVEKKHYPRDKVSWTTAISYGMGSYGANVMYAFIAIYLMLYYTDSFGIKAAAVGLLFLVARLVDGATDIALGILVDNTHTKMGKFRPWILIGSILVSLTTVACFLSPDLSEAGKLVYAYATYILWSVCFAVIDIPYWSLSAAITQDPTERTKVITIPRTIATFGFLTVSASTLWLVKFVGSWWGVSLVFSAIFLICMLITFFGVKEKYAVPRKERQSFKGFWTLLKQNRPLRYLLIGMFMLELIGIIRGTFQLYFFIYNLNAEIALAAFLTVSQIAQVAGAIASPFISAKIGKKNTAIYSSFLMSLSCMGLFFFQNNISLIFIIGTLAPFFGGVGQIALYSMVADCVEYGEWISGNRSEGMVFSLNIFKTKLSGAIGGAIGGFCLSWAGYVPHAVQTDQAALWIGLFFTLIPGILTILSLLPLAKYEITEKRFFEILDDIHHRNKKPQGVTP</sequence>
<gene>
    <name evidence="11" type="ORF">CIT292_05961</name>
</gene>
<dbReference type="PANTHER" id="PTHR11328:SF36">
    <property type="entry name" value="MELIBIOSE PERMEASE"/>
    <property type="match status" value="1"/>
</dbReference>
<dbReference type="InterPro" id="IPR036259">
    <property type="entry name" value="MFS_trans_sf"/>
</dbReference>
<feature type="transmembrane region" description="Helical" evidence="10">
    <location>
        <begin position="301"/>
        <end position="321"/>
    </location>
</feature>
<dbReference type="GO" id="GO:0005886">
    <property type="term" value="C:plasma membrane"/>
    <property type="evidence" value="ECO:0007669"/>
    <property type="project" value="UniProtKB-SubCell"/>
</dbReference>
<evidence type="ECO:0000256" key="7">
    <source>
        <dbReference type="ARBA" id="ARBA00022847"/>
    </source>
</evidence>
<evidence type="ECO:0000256" key="2">
    <source>
        <dbReference type="ARBA" id="ARBA00009617"/>
    </source>
</evidence>
<keyword evidence="5" id="KW-0762">Sugar transport</keyword>